<dbReference type="Gene3D" id="3.60.21.10">
    <property type="match status" value="1"/>
</dbReference>
<sequence length="264" mass="29610">MTKLWIASDFHQEFPGNHALPQVPRDVDVIVVAGDATAPLSDALAWLRTTFGDRPIVYVPGNHDFYQHHRDGGDGRMTMDEILTVGRDAAERYGIHLLSDDAVTIAGVRFLGTTLWTDYRVEGTPIQAAMRAAEKGMNDYKNIRRPSSTKPTKPIRAADLLARHRASVEFLDAELALPFDGPTVVVTHHAPHRRSLMVQFDPLNGCYASDLEWLIRKHSPPLWVHGHTHVPSDYDVGNTRIVCNPRGYPGEVCNRRWDHVTVEV</sequence>
<dbReference type="InterPro" id="IPR004843">
    <property type="entry name" value="Calcineurin-like_PHP"/>
</dbReference>
<dbReference type="GO" id="GO:0016787">
    <property type="term" value="F:hydrolase activity"/>
    <property type="evidence" value="ECO:0007669"/>
    <property type="project" value="InterPro"/>
</dbReference>
<dbReference type="EMBL" id="JAMOIM010000002">
    <property type="protein sequence ID" value="MCW6507065.1"/>
    <property type="molecule type" value="Genomic_DNA"/>
</dbReference>
<gene>
    <name evidence="2" type="ORF">M8523_03415</name>
</gene>
<dbReference type="Proteomes" id="UP001165667">
    <property type="component" value="Unassembled WGS sequence"/>
</dbReference>
<feature type="domain" description="Calcineurin-like phosphoesterase" evidence="1">
    <location>
        <begin position="3"/>
        <end position="231"/>
    </location>
</feature>
<dbReference type="Pfam" id="PF00149">
    <property type="entry name" value="Metallophos"/>
    <property type="match status" value="1"/>
</dbReference>
<proteinExistence type="predicted"/>
<comment type="caution">
    <text evidence="2">The sequence shown here is derived from an EMBL/GenBank/DDBJ whole genome shotgun (WGS) entry which is preliminary data.</text>
</comment>
<organism evidence="2 3">
    <name type="scientific">Lichenifustis flavocetrariae</name>
    <dbReference type="NCBI Taxonomy" id="2949735"/>
    <lineage>
        <taxon>Bacteria</taxon>
        <taxon>Pseudomonadati</taxon>
        <taxon>Pseudomonadota</taxon>
        <taxon>Alphaproteobacteria</taxon>
        <taxon>Hyphomicrobiales</taxon>
        <taxon>Lichenihabitantaceae</taxon>
        <taxon>Lichenifustis</taxon>
    </lineage>
</organism>
<dbReference type="RefSeq" id="WP_282583437.1">
    <property type="nucleotide sequence ID" value="NZ_JAMOIM010000002.1"/>
</dbReference>
<dbReference type="SUPFAM" id="SSF56300">
    <property type="entry name" value="Metallo-dependent phosphatases"/>
    <property type="match status" value="1"/>
</dbReference>
<protein>
    <submittedName>
        <fullName evidence="2">Metallophosphoesterase family protein</fullName>
    </submittedName>
</protein>
<evidence type="ECO:0000313" key="3">
    <source>
        <dbReference type="Proteomes" id="UP001165667"/>
    </source>
</evidence>
<accession>A0AA41YTK0</accession>
<dbReference type="AlphaFoldDB" id="A0AA41YTK0"/>
<evidence type="ECO:0000259" key="1">
    <source>
        <dbReference type="Pfam" id="PF00149"/>
    </source>
</evidence>
<reference evidence="2" key="1">
    <citation type="submission" date="2022-05" db="EMBL/GenBank/DDBJ databases">
        <authorList>
            <person name="Pankratov T."/>
        </authorList>
    </citation>
    <scope>NUCLEOTIDE SEQUENCE</scope>
    <source>
        <strain evidence="2">BP6-180914</strain>
    </source>
</reference>
<keyword evidence="3" id="KW-1185">Reference proteome</keyword>
<name>A0AA41YTK0_9HYPH</name>
<dbReference type="PANTHER" id="PTHR37844:SF2">
    <property type="entry name" value="SER_THR PROTEIN PHOSPHATASE SUPERFAMILY (AFU_ORTHOLOGUE AFUA_1G14840)"/>
    <property type="match status" value="1"/>
</dbReference>
<dbReference type="PANTHER" id="PTHR37844">
    <property type="entry name" value="SER/THR PROTEIN PHOSPHATASE SUPERFAMILY (AFU_ORTHOLOGUE AFUA_1G14840)"/>
    <property type="match status" value="1"/>
</dbReference>
<dbReference type="InterPro" id="IPR029052">
    <property type="entry name" value="Metallo-depent_PP-like"/>
</dbReference>
<evidence type="ECO:0000313" key="2">
    <source>
        <dbReference type="EMBL" id="MCW6507065.1"/>
    </source>
</evidence>